<feature type="non-terminal residue" evidence="1">
    <location>
        <position position="1"/>
    </location>
</feature>
<evidence type="ECO:0000313" key="1">
    <source>
        <dbReference type="EMBL" id="JAP08786.1"/>
    </source>
</evidence>
<dbReference type="EMBL" id="GEDG01036271">
    <property type="protein sequence ID" value="JAP08786.1"/>
    <property type="molecule type" value="Transcribed_RNA"/>
</dbReference>
<protein>
    <submittedName>
        <fullName evidence="1">Putative ovule protein</fullName>
    </submittedName>
</protein>
<dbReference type="AlphaFoldDB" id="A0A0V0GKM1"/>
<reference evidence="1" key="1">
    <citation type="submission" date="2015-12" db="EMBL/GenBank/DDBJ databases">
        <title>Gene expression during late stages of embryo sac development: a critical building block for successful pollen-pistil interactions.</title>
        <authorList>
            <person name="Liu Y."/>
            <person name="Joly V."/>
            <person name="Sabar M."/>
            <person name="Matton D.P."/>
        </authorList>
    </citation>
    <scope>NUCLEOTIDE SEQUENCE</scope>
</reference>
<proteinExistence type="predicted"/>
<name>A0A0V0GKM1_SOLCH</name>
<organism evidence="1">
    <name type="scientific">Solanum chacoense</name>
    <name type="common">Chaco potato</name>
    <dbReference type="NCBI Taxonomy" id="4108"/>
    <lineage>
        <taxon>Eukaryota</taxon>
        <taxon>Viridiplantae</taxon>
        <taxon>Streptophyta</taxon>
        <taxon>Embryophyta</taxon>
        <taxon>Tracheophyta</taxon>
        <taxon>Spermatophyta</taxon>
        <taxon>Magnoliopsida</taxon>
        <taxon>eudicotyledons</taxon>
        <taxon>Gunneridae</taxon>
        <taxon>Pentapetalae</taxon>
        <taxon>asterids</taxon>
        <taxon>lamiids</taxon>
        <taxon>Solanales</taxon>
        <taxon>Solanaceae</taxon>
        <taxon>Solanoideae</taxon>
        <taxon>Solaneae</taxon>
        <taxon>Solanum</taxon>
    </lineage>
</organism>
<sequence length="71" mass="8380">CWCIDGPDQNFNFQVKILLFIFREQKLKYSNCFYTVPMSTIANQASPLIREDVIEVSTKTWFIRGLKFLNV</sequence>
<accession>A0A0V0GKM1</accession>